<dbReference type="PANTHER" id="PTHR42847">
    <property type="entry name" value="ALKANESULFONATE MONOOXYGENASE"/>
    <property type="match status" value="1"/>
</dbReference>
<dbReference type="InterPro" id="IPR019921">
    <property type="entry name" value="Lucif-like_OxRdtase_Rv2161c"/>
</dbReference>
<proteinExistence type="predicted"/>
<name>A0A937UVG9_9ACTN</name>
<dbReference type="PANTHER" id="PTHR42847:SF4">
    <property type="entry name" value="ALKANESULFONATE MONOOXYGENASE-RELATED"/>
    <property type="match status" value="1"/>
</dbReference>
<evidence type="ECO:0000256" key="2">
    <source>
        <dbReference type="ARBA" id="ARBA00022643"/>
    </source>
</evidence>
<evidence type="ECO:0000256" key="1">
    <source>
        <dbReference type="ARBA" id="ARBA00022630"/>
    </source>
</evidence>
<keyword evidence="1" id="KW-0285">Flavoprotein</keyword>
<dbReference type="Pfam" id="PF00296">
    <property type="entry name" value="Bac_luciferase"/>
    <property type="match status" value="1"/>
</dbReference>
<feature type="domain" description="Luciferase-like" evidence="5">
    <location>
        <begin position="43"/>
        <end position="277"/>
    </location>
</feature>
<dbReference type="EC" id="1.-.-.-" evidence="6"/>
<dbReference type="SUPFAM" id="SSF51679">
    <property type="entry name" value="Bacterial luciferase-like"/>
    <property type="match status" value="1"/>
</dbReference>
<dbReference type="NCBIfam" id="TIGR03619">
    <property type="entry name" value="F420_Rv2161c"/>
    <property type="match status" value="1"/>
</dbReference>
<evidence type="ECO:0000256" key="3">
    <source>
        <dbReference type="ARBA" id="ARBA00023002"/>
    </source>
</evidence>
<dbReference type="GO" id="GO:0008726">
    <property type="term" value="F:alkanesulfonate monooxygenase activity"/>
    <property type="evidence" value="ECO:0007669"/>
    <property type="project" value="TreeGrafter"/>
</dbReference>
<dbReference type="GO" id="GO:0046306">
    <property type="term" value="P:alkanesulfonate catabolic process"/>
    <property type="evidence" value="ECO:0007669"/>
    <property type="project" value="TreeGrafter"/>
</dbReference>
<accession>A0A937UVG9</accession>
<evidence type="ECO:0000259" key="5">
    <source>
        <dbReference type="Pfam" id="PF00296"/>
    </source>
</evidence>
<evidence type="ECO:0000313" key="6">
    <source>
        <dbReference type="EMBL" id="MBL7633240.1"/>
    </source>
</evidence>
<evidence type="ECO:0000256" key="4">
    <source>
        <dbReference type="ARBA" id="ARBA00023033"/>
    </source>
</evidence>
<keyword evidence="4" id="KW-0503">Monooxygenase</keyword>
<dbReference type="InterPro" id="IPR011251">
    <property type="entry name" value="Luciferase-like_dom"/>
</dbReference>
<dbReference type="AlphaFoldDB" id="A0A937UVG9"/>
<reference evidence="6" key="1">
    <citation type="submission" date="2020-12" db="EMBL/GenBank/DDBJ databases">
        <title>Genomic characterization of non-nitrogen-fixing Frankia strains.</title>
        <authorList>
            <person name="Carlos-Shanley C."/>
            <person name="Guerra T."/>
            <person name="Hahn D."/>
        </authorList>
    </citation>
    <scope>NUCLEOTIDE SEQUENCE</scope>
    <source>
        <strain evidence="6">CN6</strain>
    </source>
</reference>
<dbReference type="RefSeq" id="WP_202999963.1">
    <property type="nucleotide sequence ID" value="NZ_JADWYU010000141.1"/>
</dbReference>
<dbReference type="EMBL" id="JAEACQ010000377">
    <property type="protein sequence ID" value="MBL7633240.1"/>
    <property type="molecule type" value="Genomic_DNA"/>
</dbReference>
<sequence>MNQGTHSVEWRRIITRHINQRTAKHPEVGLDVAVQVPHTGDFAAPGFVRDYCQAAEAAGFTAVWTVDHLVVPDRVESRYPLAATPQVVSGDAMRDTMGANLEQNTVLAVAAAVTSTIELGTAVSVVTNRHPVLNARQLATIDLFAGGRLVYGVGVGWLREEGETMGADWRRRGAQAEEHVRILRRIWSADGRSVDFDGDFWAIPAMDPRPLPPRGTIPVLIGGYSPAALDRVARLGDGWVTARISPERFTRLREDIARACERHGRDLEALRLVAWASTARLRSEARDVLRGDPGEVRAELRRYAAAGVTQLRVGGDVSSPDESIAWLEEFGRLFLTEDGA</sequence>
<keyword evidence="3 6" id="KW-0560">Oxidoreductase</keyword>
<comment type="caution">
    <text evidence="6">The sequence shown here is derived from an EMBL/GenBank/DDBJ whole genome shotgun (WGS) entry which is preliminary data.</text>
</comment>
<gene>
    <name evidence="6" type="ORF">I7412_40025</name>
</gene>
<protein>
    <submittedName>
        <fullName evidence="6">TIGR03619 family F420-dependent LLM class oxidoreductase</fullName>
        <ecNumber evidence="6">1.-.-.-</ecNumber>
    </submittedName>
</protein>
<keyword evidence="7" id="KW-1185">Reference proteome</keyword>
<keyword evidence="2" id="KW-0288">FMN</keyword>
<organism evidence="6 7">
    <name type="scientific">Frankia nepalensis</name>
    <dbReference type="NCBI Taxonomy" id="1836974"/>
    <lineage>
        <taxon>Bacteria</taxon>
        <taxon>Bacillati</taxon>
        <taxon>Actinomycetota</taxon>
        <taxon>Actinomycetes</taxon>
        <taxon>Frankiales</taxon>
        <taxon>Frankiaceae</taxon>
        <taxon>Frankia</taxon>
    </lineage>
</organism>
<evidence type="ECO:0000313" key="7">
    <source>
        <dbReference type="Proteomes" id="UP000604475"/>
    </source>
</evidence>
<dbReference type="Proteomes" id="UP000604475">
    <property type="component" value="Unassembled WGS sequence"/>
</dbReference>
<dbReference type="InterPro" id="IPR036661">
    <property type="entry name" value="Luciferase-like_sf"/>
</dbReference>
<dbReference type="InterPro" id="IPR050172">
    <property type="entry name" value="SsuD_RutA_monooxygenase"/>
</dbReference>
<dbReference type="Gene3D" id="3.20.20.30">
    <property type="entry name" value="Luciferase-like domain"/>
    <property type="match status" value="1"/>
</dbReference>